<accession>A0A553I5Q9</accession>
<name>A0A553I5Q9_9PEZI</name>
<dbReference type="GO" id="GO:0003677">
    <property type="term" value="F:DNA binding"/>
    <property type="evidence" value="ECO:0007669"/>
    <property type="project" value="UniProtKB-KW"/>
</dbReference>
<evidence type="ECO:0000256" key="8">
    <source>
        <dbReference type="ARBA" id="ARBA00030039"/>
    </source>
</evidence>
<dbReference type="InterPro" id="IPR012340">
    <property type="entry name" value="NA-bd_OB-fold"/>
</dbReference>
<evidence type="ECO:0000256" key="9">
    <source>
        <dbReference type="SAM" id="MobiDB-lite"/>
    </source>
</evidence>
<dbReference type="PANTHER" id="PTHR13989:SF33">
    <property type="entry name" value="CST COMPLEX SUBUNIT STN1"/>
    <property type="match status" value="1"/>
</dbReference>
<evidence type="ECO:0000313" key="12">
    <source>
        <dbReference type="Proteomes" id="UP000319160"/>
    </source>
</evidence>
<comment type="subcellular location">
    <subcellularLocation>
        <location evidence="2">Chromosome</location>
        <location evidence="2">Telomere</location>
    </subcellularLocation>
    <subcellularLocation>
        <location evidence="1">Nucleus</location>
    </subcellularLocation>
</comment>
<comment type="caution">
    <text evidence="11">The sequence shown here is derived from an EMBL/GenBank/DDBJ whole genome shotgun (WGS) entry which is preliminary data.</text>
</comment>
<evidence type="ECO:0000256" key="2">
    <source>
        <dbReference type="ARBA" id="ARBA00004574"/>
    </source>
</evidence>
<proteinExistence type="predicted"/>
<evidence type="ECO:0000256" key="6">
    <source>
        <dbReference type="ARBA" id="ARBA00023125"/>
    </source>
</evidence>
<feature type="domain" description="CST complex subunit Stn1 N-terminal" evidence="10">
    <location>
        <begin position="60"/>
        <end position="106"/>
    </location>
</feature>
<dbReference type="EMBL" id="VFLP01000015">
    <property type="protein sequence ID" value="TRX95542.1"/>
    <property type="molecule type" value="Genomic_DNA"/>
</dbReference>
<reference evidence="12" key="1">
    <citation type="submission" date="2019-06" db="EMBL/GenBank/DDBJ databases">
        <title>Draft genome sequence of the griseofulvin-producing fungus Xylaria cubensis strain G536.</title>
        <authorList>
            <person name="Mead M.E."/>
            <person name="Raja H.A."/>
            <person name="Steenwyk J.L."/>
            <person name="Knowles S.L."/>
            <person name="Oberlies N.H."/>
            <person name="Rokas A."/>
        </authorList>
    </citation>
    <scope>NUCLEOTIDE SEQUENCE [LARGE SCALE GENOMIC DNA]</scope>
    <source>
        <strain evidence="12">G536</strain>
    </source>
</reference>
<sequence>MVAVVVGREHQRLQDAMTTADTLIYYPQYCFHLSPTVTEWCPLRAVDIAGLECRPGFQDNDVFFYLNHPIKWVRITGVVVAVDEYYGRRVYTIDDSTGQCIECTLTTPAAASDKKNHRDGDRSKQVEPQTARAKAIAEKKTDDIDVGMVLDVKGFLKLFRGQKQINIHKATRALSTNQEVLFWGKIRDFRRDVLSQPWVLKDKEVRRCRKLQQAEAAELEKKKRERPRRQVEGPGEGGGSNTGITSAPGVYRGSRNTVIGDSVKAMKAQRAVRADILRSKATDRGQFGALGL</sequence>
<evidence type="ECO:0000256" key="1">
    <source>
        <dbReference type="ARBA" id="ARBA00004123"/>
    </source>
</evidence>
<dbReference type="Pfam" id="PF10451">
    <property type="entry name" value="Stn1"/>
    <property type="match status" value="1"/>
</dbReference>
<dbReference type="AlphaFoldDB" id="A0A553I5Q9"/>
<keyword evidence="7" id="KW-0539">Nucleus</keyword>
<keyword evidence="6" id="KW-0238">DNA-binding</keyword>
<dbReference type="Proteomes" id="UP000319160">
    <property type="component" value="Unassembled WGS sequence"/>
</dbReference>
<feature type="compositionally biased region" description="Basic and acidic residues" evidence="9">
    <location>
        <begin position="112"/>
        <end position="125"/>
    </location>
</feature>
<evidence type="ECO:0000313" key="11">
    <source>
        <dbReference type="EMBL" id="TRX95542.1"/>
    </source>
</evidence>
<protein>
    <recommendedName>
        <fullName evidence="3">CST complex subunit STN1</fullName>
    </recommendedName>
    <alternativeName>
        <fullName evidence="8">Suppressor of cdc thirteen homolog</fullName>
    </alternativeName>
</protein>
<dbReference type="GO" id="GO:0005634">
    <property type="term" value="C:nucleus"/>
    <property type="evidence" value="ECO:0007669"/>
    <property type="project" value="UniProtKB-SubCell"/>
</dbReference>
<dbReference type="SUPFAM" id="SSF50249">
    <property type="entry name" value="Nucleic acid-binding proteins"/>
    <property type="match status" value="1"/>
</dbReference>
<gene>
    <name evidence="11" type="ORF">FHL15_003500</name>
</gene>
<feature type="region of interest" description="Disordered" evidence="9">
    <location>
        <begin position="217"/>
        <end position="253"/>
    </location>
</feature>
<dbReference type="STRING" id="2512241.A0A553I5Q9"/>
<keyword evidence="4" id="KW-0158">Chromosome</keyword>
<evidence type="ECO:0000256" key="4">
    <source>
        <dbReference type="ARBA" id="ARBA00022454"/>
    </source>
</evidence>
<dbReference type="GO" id="GO:0000781">
    <property type="term" value="C:chromosome, telomeric region"/>
    <property type="evidence" value="ECO:0007669"/>
    <property type="project" value="UniProtKB-SubCell"/>
</dbReference>
<feature type="region of interest" description="Disordered" evidence="9">
    <location>
        <begin position="111"/>
        <end position="131"/>
    </location>
</feature>
<evidence type="ECO:0000256" key="5">
    <source>
        <dbReference type="ARBA" id="ARBA00022895"/>
    </source>
</evidence>
<dbReference type="InterPro" id="IPR040260">
    <property type="entry name" value="RFA2-like"/>
</dbReference>
<organism evidence="11 12">
    <name type="scientific">Xylaria flabelliformis</name>
    <dbReference type="NCBI Taxonomy" id="2512241"/>
    <lineage>
        <taxon>Eukaryota</taxon>
        <taxon>Fungi</taxon>
        <taxon>Dikarya</taxon>
        <taxon>Ascomycota</taxon>
        <taxon>Pezizomycotina</taxon>
        <taxon>Sordariomycetes</taxon>
        <taxon>Xylariomycetidae</taxon>
        <taxon>Xylariales</taxon>
        <taxon>Xylariaceae</taxon>
        <taxon>Xylaria</taxon>
    </lineage>
</organism>
<keyword evidence="12" id="KW-1185">Reference proteome</keyword>
<dbReference type="PANTHER" id="PTHR13989">
    <property type="entry name" value="REPLICATION PROTEIN A-RELATED"/>
    <property type="match status" value="1"/>
</dbReference>
<evidence type="ECO:0000259" key="10">
    <source>
        <dbReference type="Pfam" id="PF10451"/>
    </source>
</evidence>
<evidence type="ECO:0000256" key="7">
    <source>
        <dbReference type="ARBA" id="ARBA00023242"/>
    </source>
</evidence>
<dbReference type="OrthoDB" id="110024at2759"/>
<dbReference type="InterPro" id="IPR018856">
    <property type="entry name" value="Stn1_N"/>
</dbReference>
<evidence type="ECO:0000256" key="3">
    <source>
        <dbReference type="ARBA" id="ARBA00017411"/>
    </source>
</evidence>
<dbReference type="Gene3D" id="2.40.50.140">
    <property type="entry name" value="Nucleic acid-binding proteins"/>
    <property type="match status" value="1"/>
</dbReference>
<keyword evidence="5" id="KW-0779">Telomere</keyword>